<accession>A0ABN9BF20</accession>
<protein>
    <submittedName>
        <fullName evidence="1">Uncharacterized protein</fullName>
    </submittedName>
</protein>
<evidence type="ECO:0000313" key="2">
    <source>
        <dbReference type="Proteomes" id="UP001162483"/>
    </source>
</evidence>
<organism evidence="1 2">
    <name type="scientific">Staurois parvus</name>
    <dbReference type="NCBI Taxonomy" id="386267"/>
    <lineage>
        <taxon>Eukaryota</taxon>
        <taxon>Metazoa</taxon>
        <taxon>Chordata</taxon>
        <taxon>Craniata</taxon>
        <taxon>Vertebrata</taxon>
        <taxon>Euteleostomi</taxon>
        <taxon>Amphibia</taxon>
        <taxon>Batrachia</taxon>
        <taxon>Anura</taxon>
        <taxon>Neobatrachia</taxon>
        <taxon>Ranoidea</taxon>
        <taxon>Ranidae</taxon>
        <taxon>Staurois</taxon>
    </lineage>
</organism>
<sequence length="52" mass="5470">MYSATSMPHISAHLSCLSVPLISASQCRLSVLPISATYSGSQCLLSVRISTT</sequence>
<dbReference type="Proteomes" id="UP001162483">
    <property type="component" value="Unassembled WGS sequence"/>
</dbReference>
<evidence type="ECO:0000313" key="1">
    <source>
        <dbReference type="EMBL" id="CAI9546111.1"/>
    </source>
</evidence>
<gene>
    <name evidence="1" type="ORF">SPARVUS_LOCUS2783203</name>
</gene>
<comment type="caution">
    <text evidence="1">The sequence shown here is derived from an EMBL/GenBank/DDBJ whole genome shotgun (WGS) entry which is preliminary data.</text>
</comment>
<proteinExistence type="predicted"/>
<dbReference type="EMBL" id="CATNWA010003731">
    <property type="protein sequence ID" value="CAI9546111.1"/>
    <property type="molecule type" value="Genomic_DNA"/>
</dbReference>
<reference evidence="1" key="1">
    <citation type="submission" date="2023-05" db="EMBL/GenBank/DDBJ databases">
        <authorList>
            <person name="Stuckert A."/>
        </authorList>
    </citation>
    <scope>NUCLEOTIDE SEQUENCE</scope>
</reference>
<keyword evidence="2" id="KW-1185">Reference proteome</keyword>
<name>A0ABN9BF20_9NEOB</name>